<gene>
    <name evidence="2" type="ORF">COI09_13190</name>
</gene>
<dbReference type="InterPro" id="IPR008900">
    <property type="entry name" value="Zot_N"/>
</dbReference>
<dbReference type="Pfam" id="PF05707">
    <property type="entry name" value="Zot"/>
    <property type="match status" value="1"/>
</dbReference>
<reference evidence="2 3" key="1">
    <citation type="submission" date="2017-09" db="EMBL/GenBank/DDBJ databases">
        <title>Phenotypic and genotypic characterization of Colombian isolates of Neisseria meningitidis recovered from invasive disease.</title>
        <authorList>
            <person name="Duarte C."/>
            <person name="Gabastou J.M."/>
            <person name="Moreno J."/>
        </authorList>
    </citation>
    <scope>NUCLEOTIDE SEQUENCE [LARGE SCALE GENOMIC DNA]</scope>
    <source>
        <strain evidence="2 3">INS-Nm1124</strain>
    </source>
</reference>
<evidence type="ECO:0000259" key="1">
    <source>
        <dbReference type="Pfam" id="PF05707"/>
    </source>
</evidence>
<comment type="caution">
    <text evidence="2">The sequence shown here is derived from an EMBL/GenBank/DDBJ whole genome shotgun (WGS) entry which is preliminary data.</text>
</comment>
<evidence type="ECO:0000313" key="2">
    <source>
        <dbReference type="EMBL" id="RQJ62757.1"/>
    </source>
</evidence>
<organism evidence="2 3">
    <name type="scientific">Neisseria meningitidis</name>
    <dbReference type="NCBI Taxonomy" id="487"/>
    <lineage>
        <taxon>Bacteria</taxon>
        <taxon>Pseudomonadati</taxon>
        <taxon>Pseudomonadota</taxon>
        <taxon>Betaproteobacteria</taxon>
        <taxon>Neisseriales</taxon>
        <taxon>Neisseriaceae</taxon>
        <taxon>Neisseria</taxon>
    </lineage>
</organism>
<dbReference type="RefSeq" id="WP_123213275.1">
    <property type="nucleotide sequence ID" value="NZ_NWWP01000121.1"/>
</dbReference>
<evidence type="ECO:0000313" key="3">
    <source>
        <dbReference type="Proteomes" id="UP000283829"/>
    </source>
</evidence>
<protein>
    <recommendedName>
        <fullName evidence="1">Zona occludens toxin N-terminal domain-containing protein</fullName>
    </recommendedName>
</protein>
<proteinExistence type="predicted"/>
<dbReference type="EMBL" id="NWXB01000088">
    <property type="protein sequence ID" value="RQJ62757.1"/>
    <property type="molecule type" value="Genomic_DNA"/>
</dbReference>
<sequence length="207" mass="23678">MAEICLITGTPGSGKTLKMVSMMANDEMFKPDENGIRRKVFTNIKGLKIPHTYIETDAKKLPKSTDEQLSAHDMYEWIKKPENIGSIVIVDEAQDVWPARSAGSKIPENVQWLNTHRHQGIDIFVLTQGPKLLDQNLRTLVKRHYHIAANKMGLRTLLEWKVCADDPVKMASSAFSSIYTLDKKVYDLYESAEIHTVNKVKRSKWFY</sequence>
<dbReference type="Proteomes" id="UP000283829">
    <property type="component" value="Unassembled WGS sequence"/>
</dbReference>
<dbReference type="SUPFAM" id="SSF52540">
    <property type="entry name" value="P-loop containing nucleoside triphosphate hydrolases"/>
    <property type="match status" value="1"/>
</dbReference>
<dbReference type="Gene3D" id="3.40.50.300">
    <property type="entry name" value="P-loop containing nucleotide triphosphate hydrolases"/>
    <property type="match status" value="1"/>
</dbReference>
<feature type="non-terminal residue" evidence="2">
    <location>
        <position position="207"/>
    </location>
</feature>
<dbReference type="InterPro" id="IPR027417">
    <property type="entry name" value="P-loop_NTPase"/>
</dbReference>
<accession>A0A425AFH6</accession>
<feature type="domain" description="Zona occludens toxin N-terminal" evidence="1">
    <location>
        <begin position="4"/>
        <end position="193"/>
    </location>
</feature>
<dbReference type="AlphaFoldDB" id="A0A425AFH6"/>
<name>A0A425AFH6_NEIME</name>